<gene>
    <name evidence="1" type="ORF">ENR47_13780</name>
</gene>
<organism evidence="1">
    <name type="scientific">Oscillatoriales cyanobacterium SpSt-402</name>
    <dbReference type="NCBI Taxonomy" id="2282168"/>
    <lineage>
        <taxon>Bacteria</taxon>
        <taxon>Bacillati</taxon>
        <taxon>Cyanobacteriota</taxon>
        <taxon>Cyanophyceae</taxon>
        <taxon>Oscillatoriophycideae</taxon>
        <taxon>Oscillatoriales</taxon>
    </lineage>
</organism>
<name>A0A832H6K5_9CYAN</name>
<dbReference type="PANTHER" id="PTHR30348:SF9">
    <property type="entry name" value="UPF0759 PROTEIN YECE"/>
    <property type="match status" value="1"/>
</dbReference>
<protein>
    <submittedName>
        <fullName evidence="1">DUF72 domain-containing protein</fullName>
    </submittedName>
</protein>
<dbReference type="AlphaFoldDB" id="A0A832H6K5"/>
<dbReference type="InterPro" id="IPR036520">
    <property type="entry name" value="UPF0759_sf"/>
</dbReference>
<dbReference type="EMBL" id="DSRD01000854">
    <property type="protein sequence ID" value="HGW95327.1"/>
    <property type="molecule type" value="Genomic_DNA"/>
</dbReference>
<dbReference type="PANTHER" id="PTHR30348">
    <property type="entry name" value="UNCHARACTERIZED PROTEIN YECE"/>
    <property type="match status" value="1"/>
</dbReference>
<dbReference type="Pfam" id="PF01904">
    <property type="entry name" value="DUF72"/>
    <property type="match status" value="1"/>
</dbReference>
<sequence>MNFLMGCALWGYKDWVGELFPVGSRSTDFLKLYGERFTTVEGNTTFYSVPDEKTVARWASETPTGFQFCPKLHKGITHHGSLQTKLGEMQQFVMRMQGLGDRLGPIFAQLPPSYGPVEFEDLAAFLKALPLADVEFALEVRHFDWFHPPHSERLTELLTSLNIGRVLLDTRPIYEVPDDPQLHSERKKPKVPVEFSITAPFSLIRYISHPEWDANHPFLADWMNIVAQWLRQGKRIYFFVHCPLEARSPANARSIQQLLERRQVPVPPLPWNLLEHLPAQLNLF</sequence>
<comment type="caution">
    <text evidence="1">The sequence shown here is derived from an EMBL/GenBank/DDBJ whole genome shotgun (WGS) entry which is preliminary data.</text>
</comment>
<dbReference type="Gene3D" id="3.20.20.410">
    <property type="entry name" value="Protein of unknown function UPF0759"/>
    <property type="match status" value="1"/>
</dbReference>
<accession>A0A832H6K5</accession>
<dbReference type="InterPro" id="IPR002763">
    <property type="entry name" value="DUF72"/>
</dbReference>
<reference evidence="1" key="1">
    <citation type="journal article" date="2020" name="mSystems">
        <title>Genome- and Community-Level Interaction Insights into Carbon Utilization and Element Cycling Functions of Hydrothermarchaeota in Hydrothermal Sediment.</title>
        <authorList>
            <person name="Zhou Z."/>
            <person name="Liu Y."/>
            <person name="Xu W."/>
            <person name="Pan J."/>
            <person name="Luo Z.H."/>
            <person name="Li M."/>
        </authorList>
    </citation>
    <scope>NUCLEOTIDE SEQUENCE [LARGE SCALE GENOMIC DNA]</scope>
    <source>
        <strain evidence="1">SpSt-402</strain>
    </source>
</reference>
<evidence type="ECO:0000313" key="1">
    <source>
        <dbReference type="EMBL" id="HGW95327.1"/>
    </source>
</evidence>
<proteinExistence type="predicted"/>
<dbReference type="SUPFAM" id="SSF117396">
    <property type="entry name" value="TM1631-like"/>
    <property type="match status" value="1"/>
</dbReference>